<sequence length="310" mass="32018">MFACTSVAACSTGALRTVHSTTSKTRANSSQLSHLSVRLKGREVAIARWSVAASASSRSTSAGSSAPALALSSPSASVPTSRRELLSIGAFLAAVGAAAPTPAWAAYGSAAGEPESAAGSAAAAAAEDLAFTTFYGAANPPATYGYLGGTTAAAAKYSYDVPPGWKEEAPTKVEKGAGGQDSRWVLGGSRGTVRCYCLTLNRAGEDGAAFDLTEKALTAIAGADPRMQEAITTGVVTSTKSTVAGQDYELFEVKQSTIPVDYSLKITVDNTGRLFAFVVAAPERVFNQDRKTFDKMLDSFKAYKSSSQFV</sequence>
<protein>
    <recommendedName>
        <fullName evidence="2">PsbP C-terminal domain-containing protein</fullName>
    </recommendedName>
</protein>
<evidence type="ECO:0000313" key="1">
    <source>
        <dbReference type="EMBL" id="CAD8716923.1"/>
    </source>
</evidence>
<dbReference type="EMBL" id="HBFC01029434">
    <property type="protein sequence ID" value="CAD8716923.1"/>
    <property type="molecule type" value="Transcribed_RNA"/>
</dbReference>
<reference evidence="1" key="1">
    <citation type="submission" date="2021-01" db="EMBL/GenBank/DDBJ databases">
        <authorList>
            <person name="Corre E."/>
            <person name="Pelletier E."/>
            <person name="Niang G."/>
            <person name="Scheremetjew M."/>
            <person name="Finn R."/>
            <person name="Kale V."/>
            <person name="Holt S."/>
            <person name="Cochrane G."/>
            <person name="Meng A."/>
            <person name="Brown T."/>
            <person name="Cohen L."/>
        </authorList>
    </citation>
    <scope>NUCLEOTIDE SEQUENCE</scope>
    <source>
        <strain evidence="1">SL-175</strain>
    </source>
</reference>
<proteinExistence type="predicted"/>
<dbReference type="Gene3D" id="3.40.1000.10">
    <property type="entry name" value="Mog1/PsbP, alpha/beta/alpha sandwich"/>
    <property type="match status" value="1"/>
</dbReference>
<accession>A0A7S0XD18</accession>
<gene>
    <name evidence="1" type="ORF">MANT1106_LOCUS17530</name>
</gene>
<dbReference type="AlphaFoldDB" id="A0A7S0XD18"/>
<name>A0A7S0XD18_9CHLO</name>
<organism evidence="1">
    <name type="scientific">Mantoniella antarctica</name>
    <dbReference type="NCBI Taxonomy" id="81844"/>
    <lineage>
        <taxon>Eukaryota</taxon>
        <taxon>Viridiplantae</taxon>
        <taxon>Chlorophyta</taxon>
        <taxon>Mamiellophyceae</taxon>
        <taxon>Mamiellales</taxon>
        <taxon>Mamiellaceae</taxon>
        <taxon>Mantoniella</taxon>
    </lineage>
</organism>
<evidence type="ECO:0008006" key="2">
    <source>
        <dbReference type="Google" id="ProtNLM"/>
    </source>
</evidence>